<dbReference type="InterPro" id="IPR008587">
    <property type="entry name" value="FPP_plant"/>
</dbReference>
<reference evidence="5 6" key="1">
    <citation type="submission" date="2023-12" db="EMBL/GenBank/DDBJ databases">
        <title>A high-quality genome assembly for Dillenia turbinata (Dilleniales).</title>
        <authorList>
            <person name="Chanderbali A."/>
        </authorList>
    </citation>
    <scope>NUCLEOTIDE SEQUENCE [LARGE SCALE GENOMIC DNA]</scope>
    <source>
        <strain evidence="5">LSX21</strain>
        <tissue evidence="5">Leaf</tissue>
    </source>
</reference>
<sequence>MDHKTWLWKKKSSEKTIIASDKVVASSGGNLEEMLSTEKEEELERSVKYLKERLAFLQGECKTKDDLVVKHAKIAQEAIAGREKAEAKAKHLTEELDEASKDRVSATERLAQQDAALKDCMQQLTSVRSEQEQRIRDSVAKISMEFEQVQKKLDEKLMETSQRLSKVMADNSHLNKVLLVKEVTIEDLCKRNSQAEAEFNVLIDRLDKTEKENSFLKYEFRMLEKELELRNEERDYACKSACASHRQIVDNAKKISKLEAECQRLRALVRRRLPGPPSLGKIRNEIEVYGRDSTDMRRKKLDLTSGSLIVRDTAVDNSEIPSRRINILIERLCGLEEENKMLKDTLTKKNNELNSSRVMSARMASKLTKVEAQLGELSKSQKRLEPESSPRSSDISIMPAFDVGDQTESRCSESWASALISELEHFKNAETKNSPELKSITVSDMSLMDDFVEMEKLAIVAVDTPSLDSDVTSSGGRALACIPAKESSEHRSDASGKELVPVDQDHSEFNGTNKSIQSDSGSAGKSSWWIQDVVNIVLEQHCVTGRSTDDLLEEVKIVLASMKYAGSNEKDLPEISSYITWKSPNASPRVDSLDPSSGFAIVVDKAGGEHVQSGFSKSIAKIVELVKGIDPRIFVDDANPDVGSRRDQLDKTAVTPAGFWVRAFQWKSSKLTAVLRQFVDACNDILNGKADFDKFAEELTNALQWTLNNCIPFQDDSFTDDGREVEVKKIWSDLEQENRVLKDELKNMEYVKKELEATLKSAIEIGETLKVQLSESRKGIENLQAEVDNLRESKGMTEEQIENQKSINEDLDTQLTVARAKLNETLQKFSALEVEFEDKSNCCEDLESTCLELQLQLESVVKKEVPRHYADEEEKRGQTVWEVTAASMKLAECQETILNLGKQLKALASPREVALLDKVFTTNSEATTNPSISNDKTPSCRSSLLDRMLAEDNCDAEAFKSTMIKEVITSVNTEKPMLLLTYGSENSRSHQVGAIGPLALVPVKKRGGGGFLRRLLRKRGSNKNKKRTLTPLLST</sequence>
<dbReference type="EMBL" id="JBAMMX010000024">
    <property type="protein sequence ID" value="KAK6916422.1"/>
    <property type="molecule type" value="Genomic_DNA"/>
</dbReference>
<evidence type="ECO:0000256" key="1">
    <source>
        <dbReference type="ARBA" id="ARBA00005921"/>
    </source>
</evidence>
<feature type="compositionally biased region" description="Basic and acidic residues" evidence="4">
    <location>
        <begin position="486"/>
        <end position="496"/>
    </location>
</feature>
<name>A0AAN8UVV9_9MAGN</name>
<dbReference type="PANTHER" id="PTHR31580">
    <property type="entry name" value="FILAMENT-LIKE PLANT PROTEIN 4"/>
    <property type="match status" value="1"/>
</dbReference>
<feature type="coiled-coil region" evidence="3">
    <location>
        <begin position="40"/>
        <end position="109"/>
    </location>
</feature>
<dbReference type="Pfam" id="PF05911">
    <property type="entry name" value="FPP"/>
    <property type="match status" value="2"/>
</dbReference>
<feature type="region of interest" description="Disordered" evidence="4">
    <location>
        <begin position="378"/>
        <end position="399"/>
    </location>
</feature>
<keyword evidence="2 3" id="KW-0175">Coiled coil</keyword>
<feature type="region of interest" description="Disordered" evidence="4">
    <location>
        <begin position="483"/>
        <end position="524"/>
    </location>
</feature>
<feature type="compositionally biased region" description="Polar residues" evidence="4">
    <location>
        <begin position="509"/>
        <end position="524"/>
    </location>
</feature>
<organism evidence="5 6">
    <name type="scientific">Dillenia turbinata</name>
    <dbReference type="NCBI Taxonomy" id="194707"/>
    <lineage>
        <taxon>Eukaryota</taxon>
        <taxon>Viridiplantae</taxon>
        <taxon>Streptophyta</taxon>
        <taxon>Embryophyta</taxon>
        <taxon>Tracheophyta</taxon>
        <taxon>Spermatophyta</taxon>
        <taxon>Magnoliopsida</taxon>
        <taxon>eudicotyledons</taxon>
        <taxon>Gunneridae</taxon>
        <taxon>Pentapetalae</taxon>
        <taxon>Dilleniales</taxon>
        <taxon>Dilleniaceae</taxon>
        <taxon>Dillenia</taxon>
    </lineage>
</organism>
<comment type="similarity">
    <text evidence="1">Belongs to the FPP family.</text>
</comment>
<evidence type="ECO:0000313" key="5">
    <source>
        <dbReference type="EMBL" id="KAK6916422.1"/>
    </source>
</evidence>
<evidence type="ECO:0000256" key="2">
    <source>
        <dbReference type="ARBA" id="ARBA00023054"/>
    </source>
</evidence>
<accession>A0AAN8UVV9</accession>
<evidence type="ECO:0000313" key="6">
    <source>
        <dbReference type="Proteomes" id="UP001370490"/>
    </source>
</evidence>
<dbReference type="Proteomes" id="UP001370490">
    <property type="component" value="Unassembled WGS sequence"/>
</dbReference>
<dbReference type="AlphaFoldDB" id="A0AAN8UVV9"/>
<comment type="caution">
    <text evidence="5">The sequence shown here is derived from an EMBL/GenBank/DDBJ whole genome shotgun (WGS) entry which is preliminary data.</text>
</comment>
<keyword evidence="6" id="KW-1185">Reference proteome</keyword>
<feature type="coiled-coil region" evidence="3">
    <location>
        <begin position="738"/>
        <end position="863"/>
    </location>
</feature>
<proteinExistence type="inferred from homology"/>
<gene>
    <name evidence="5" type="ORF">RJ641_019283</name>
</gene>
<evidence type="ECO:0000256" key="3">
    <source>
        <dbReference type="SAM" id="Coils"/>
    </source>
</evidence>
<protein>
    <submittedName>
        <fullName evidence="5">Filament-like plant protein</fullName>
    </submittedName>
</protein>
<evidence type="ECO:0000256" key="4">
    <source>
        <dbReference type="SAM" id="MobiDB-lite"/>
    </source>
</evidence>
<feature type="coiled-coil region" evidence="3">
    <location>
        <begin position="185"/>
        <end position="268"/>
    </location>
</feature>
<dbReference type="PANTHER" id="PTHR31580:SF8">
    <property type="entry name" value="FILAMENT-LIKE PROTEIN (DUF869)"/>
    <property type="match status" value="1"/>
</dbReference>